<dbReference type="PROSITE" id="PS51419">
    <property type="entry name" value="RAB"/>
    <property type="match status" value="1"/>
</dbReference>
<dbReference type="Proteomes" id="UP000030653">
    <property type="component" value="Unassembled WGS sequence"/>
</dbReference>
<dbReference type="PANTHER" id="PTHR47981">
    <property type="entry name" value="RAB FAMILY"/>
    <property type="match status" value="1"/>
</dbReference>
<keyword evidence="2" id="KW-0547">Nucleotide-binding</keyword>
<proteinExistence type="inferred from homology"/>
<dbReference type="PANTHER" id="PTHR47981:SF20">
    <property type="entry name" value="RAS-RELATED PROTEIN RAB-7A"/>
    <property type="match status" value="1"/>
</dbReference>
<dbReference type="STRING" id="1858805.M5G5T2"/>
<dbReference type="PRINTS" id="PR00449">
    <property type="entry name" value="RASTRNSFRMNG"/>
</dbReference>
<dbReference type="GeneID" id="63689482"/>
<accession>M5G5T2</accession>
<evidence type="ECO:0000256" key="3">
    <source>
        <dbReference type="ARBA" id="ARBA00023134"/>
    </source>
</evidence>
<evidence type="ECO:0000313" key="6">
    <source>
        <dbReference type="Proteomes" id="UP000030653"/>
    </source>
</evidence>
<dbReference type="SMART" id="SM00174">
    <property type="entry name" value="RHO"/>
    <property type="match status" value="1"/>
</dbReference>
<keyword evidence="6" id="KW-1185">Reference proteome</keyword>
<gene>
    <name evidence="5" type="ORF">DACRYDRAFT_37030</name>
</gene>
<feature type="non-terminal residue" evidence="5">
    <location>
        <position position="1"/>
    </location>
</feature>
<dbReference type="SUPFAM" id="SSF52540">
    <property type="entry name" value="P-loop containing nucleoside triphosphate hydrolases"/>
    <property type="match status" value="1"/>
</dbReference>
<dbReference type="Pfam" id="PF00071">
    <property type="entry name" value="Ras"/>
    <property type="match status" value="1"/>
</dbReference>
<dbReference type="RefSeq" id="XP_040626015.1">
    <property type="nucleotide sequence ID" value="XM_040774420.1"/>
</dbReference>
<organism evidence="5 6">
    <name type="scientific">Dacryopinax primogenitus (strain DJM 731)</name>
    <name type="common">Brown rot fungus</name>
    <dbReference type="NCBI Taxonomy" id="1858805"/>
    <lineage>
        <taxon>Eukaryota</taxon>
        <taxon>Fungi</taxon>
        <taxon>Dikarya</taxon>
        <taxon>Basidiomycota</taxon>
        <taxon>Agaricomycotina</taxon>
        <taxon>Dacrymycetes</taxon>
        <taxon>Dacrymycetales</taxon>
        <taxon>Dacrymycetaceae</taxon>
        <taxon>Dacryopinax</taxon>
    </lineage>
</organism>
<dbReference type="EMBL" id="JH795871">
    <property type="protein sequence ID" value="EJT99117.1"/>
    <property type="molecule type" value="Genomic_DNA"/>
</dbReference>
<dbReference type="NCBIfam" id="TIGR00231">
    <property type="entry name" value="small_GTP"/>
    <property type="match status" value="1"/>
</dbReference>
<evidence type="ECO:0000313" key="5">
    <source>
        <dbReference type="EMBL" id="EJT99117.1"/>
    </source>
</evidence>
<keyword evidence="4" id="KW-0636">Prenylation</keyword>
<dbReference type="InterPro" id="IPR027417">
    <property type="entry name" value="P-loop_NTPase"/>
</dbReference>
<dbReference type="GO" id="GO:0005525">
    <property type="term" value="F:GTP binding"/>
    <property type="evidence" value="ECO:0007669"/>
    <property type="project" value="UniProtKB-KW"/>
</dbReference>
<dbReference type="Gene3D" id="3.40.50.300">
    <property type="entry name" value="P-loop containing nucleotide triphosphate hydrolases"/>
    <property type="match status" value="1"/>
</dbReference>
<dbReference type="GO" id="GO:0000329">
    <property type="term" value="C:fungal-type vacuole membrane"/>
    <property type="evidence" value="ECO:0007669"/>
    <property type="project" value="TreeGrafter"/>
</dbReference>
<dbReference type="AlphaFoldDB" id="M5G5T2"/>
<dbReference type="GO" id="GO:0005770">
    <property type="term" value="C:late endosome"/>
    <property type="evidence" value="ECO:0007669"/>
    <property type="project" value="TreeGrafter"/>
</dbReference>
<protein>
    <recommendedName>
        <fullName evidence="7">P-loop containing nucleoside triphosphate hydrolase protein</fullName>
    </recommendedName>
</protein>
<evidence type="ECO:0008006" key="7">
    <source>
        <dbReference type="Google" id="ProtNLM"/>
    </source>
</evidence>
<keyword evidence="3" id="KW-0342">GTP-binding</keyword>
<dbReference type="FunFam" id="3.40.50.300:FF:001447">
    <property type="entry name" value="Ras-related protein Rab-1B"/>
    <property type="match status" value="1"/>
</dbReference>
<dbReference type="CDD" id="cd00154">
    <property type="entry name" value="Rab"/>
    <property type="match status" value="1"/>
</dbReference>
<sequence length="121" mass="13357">MQTIKVVIIGECGVGKTSLRNQYTTSRFSPSYRATVGLDFHSLTLTFPPHEACIFQLWDTAGQDRFAPLSRAFFRGADAVLLVFDCTKPKTLQALRKWWAEFSGVEGTEGAVVVAVGNKLD</sequence>
<dbReference type="HOGENOM" id="CLU_041217_24_2_1"/>
<evidence type="ECO:0000256" key="2">
    <source>
        <dbReference type="ARBA" id="ARBA00022741"/>
    </source>
</evidence>
<dbReference type="InterPro" id="IPR001806">
    <property type="entry name" value="Small_GTPase"/>
</dbReference>
<dbReference type="OrthoDB" id="9989112at2759"/>
<dbReference type="GO" id="GO:0032889">
    <property type="term" value="P:regulation of vacuole fusion, non-autophagic"/>
    <property type="evidence" value="ECO:0007669"/>
    <property type="project" value="TreeGrafter"/>
</dbReference>
<comment type="similarity">
    <text evidence="1">Belongs to the small GTPase superfamily. Rab family.</text>
</comment>
<dbReference type="GO" id="GO:0003924">
    <property type="term" value="F:GTPase activity"/>
    <property type="evidence" value="ECO:0007669"/>
    <property type="project" value="InterPro"/>
</dbReference>
<dbReference type="SMART" id="SM00175">
    <property type="entry name" value="RAB"/>
    <property type="match status" value="1"/>
</dbReference>
<name>M5G5T2_DACPD</name>
<keyword evidence="4" id="KW-0449">Lipoprotein</keyword>
<evidence type="ECO:0000256" key="4">
    <source>
        <dbReference type="ARBA" id="ARBA00023289"/>
    </source>
</evidence>
<dbReference type="OMA" id="FRCKIAS"/>
<reference evidence="5 6" key="1">
    <citation type="journal article" date="2012" name="Science">
        <title>The Paleozoic origin of enzymatic lignin decomposition reconstructed from 31 fungal genomes.</title>
        <authorList>
            <person name="Floudas D."/>
            <person name="Binder M."/>
            <person name="Riley R."/>
            <person name="Barry K."/>
            <person name="Blanchette R.A."/>
            <person name="Henrissat B."/>
            <person name="Martinez A.T."/>
            <person name="Otillar R."/>
            <person name="Spatafora J.W."/>
            <person name="Yadav J.S."/>
            <person name="Aerts A."/>
            <person name="Benoit I."/>
            <person name="Boyd A."/>
            <person name="Carlson A."/>
            <person name="Copeland A."/>
            <person name="Coutinho P.M."/>
            <person name="de Vries R.P."/>
            <person name="Ferreira P."/>
            <person name="Findley K."/>
            <person name="Foster B."/>
            <person name="Gaskell J."/>
            <person name="Glotzer D."/>
            <person name="Gorecki P."/>
            <person name="Heitman J."/>
            <person name="Hesse C."/>
            <person name="Hori C."/>
            <person name="Igarashi K."/>
            <person name="Jurgens J.A."/>
            <person name="Kallen N."/>
            <person name="Kersten P."/>
            <person name="Kohler A."/>
            <person name="Kuees U."/>
            <person name="Kumar T.K.A."/>
            <person name="Kuo A."/>
            <person name="LaButti K."/>
            <person name="Larrondo L.F."/>
            <person name="Lindquist E."/>
            <person name="Ling A."/>
            <person name="Lombard V."/>
            <person name="Lucas S."/>
            <person name="Lundell T."/>
            <person name="Martin R."/>
            <person name="McLaughlin D.J."/>
            <person name="Morgenstern I."/>
            <person name="Morin E."/>
            <person name="Murat C."/>
            <person name="Nagy L.G."/>
            <person name="Nolan M."/>
            <person name="Ohm R.A."/>
            <person name="Patyshakuliyeva A."/>
            <person name="Rokas A."/>
            <person name="Ruiz-Duenas F.J."/>
            <person name="Sabat G."/>
            <person name="Salamov A."/>
            <person name="Samejima M."/>
            <person name="Schmutz J."/>
            <person name="Slot J.C."/>
            <person name="St John F."/>
            <person name="Stenlid J."/>
            <person name="Sun H."/>
            <person name="Sun S."/>
            <person name="Syed K."/>
            <person name="Tsang A."/>
            <person name="Wiebenga A."/>
            <person name="Young D."/>
            <person name="Pisabarro A."/>
            <person name="Eastwood D.C."/>
            <person name="Martin F."/>
            <person name="Cullen D."/>
            <person name="Grigoriev I.V."/>
            <person name="Hibbett D.S."/>
        </authorList>
    </citation>
    <scope>NUCLEOTIDE SEQUENCE [LARGE SCALE GENOMIC DNA]</scope>
    <source>
        <strain evidence="5 6">DJM-731 SS1</strain>
    </source>
</reference>
<dbReference type="InterPro" id="IPR005225">
    <property type="entry name" value="Small_GTP-bd"/>
</dbReference>
<evidence type="ECO:0000256" key="1">
    <source>
        <dbReference type="ARBA" id="ARBA00006270"/>
    </source>
</evidence>
<dbReference type="SMART" id="SM00173">
    <property type="entry name" value="RAS"/>
    <property type="match status" value="1"/>
</dbReference>